<dbReference type="Pfam" id="PF12728">
    <property type="entry name" value="HTH_17"/>
    <property type="match status" value="1"/>
</dbReference>
<evidence type="ECO:0000256" key="1">
    <source>
        <dbReference type="SAM" id="MobiDB-lite"/>
    </source>
</evidence>
<evidence type="ECO:0000313" key="6">
    <source>
        <dbReference type="EMBL" id="CAB4191483.1"/>
    </source>
</evidence>
<evidence type="ECO:0000313" key="3">
    <source>
        <dbReference type="EMBL" id="CAB4173493.1"/>
    </source>
</evidence>
<gene>
    <name evidence="4" type="ORF">UFOVP1120_17</name>
    <name evidence="5" type="ORF">UFOVP1183_11</name>
    <name evidence="6" type="ORF">UFOVP1227_43</name>
    <name evidence="7" type="ORF">UFOVP1571_17</name>
    <name evidence="3" type="ORF">UFOVP955_22</name>
</gene>
<dbReference type="EMBL" id="LR797074">
    <property type="protein sequence ID" value="CAB4185199.1"/>
    <property type="molecule type" value="Genomic_DNA"/>
</dbReference>
<accession>A0A6J5R421</accession>
<sequence>MTAVPMLTAAEVALQLRCSTKTVGRLAIRIPGFGIKVGKFWRFDQADVDQLKAELRRTPAPKPIRAPGQRRRRAA</sequence>
<reference evidence="6" key="1">
    <citation type="submission" date="2020-05" db="EMBL/GenBank/DDBJ databases">
        <authorList>
            <person name="Chiriac C."/>
            <person name="Salcher M."/>
            <person name="Ghai R."/>
            <person name="Kavagutti S V."/>
        </authorList>
    </citation>
    <scope>NUCLEOTIDE SEQUENCE</scope>
</reference>
<evidence type="ECO:0000259" key="2">
    <source>
        <dbReference type="Pfam" id="PF12728"/>
    </source>
</evidence>
<evidence type="ECO:0000313" key="5">
    <source>
        <dbReference type="EMBL" id="CAB4188211.1"/>
    </source>
</evidence>
<evidence type="ECO:0000313" key="7">
    <source>
        <dbReference type="EMBL" id="CAB5229753.1"/>
    </source>
</evidence>
<name>A0A6J5R421_9CAUD</name>
<dbReference type="EMBL" id="LR797172">
    <property type="protein sequence ID" value="CAB4191483.1"/>
    <property type="molecule type" value="Genomic_DNA"/>
</dbReference>
<dbReference type="InterPro" id="IPR041657">
    <property type="entry name" value="HTH_17"/>
</dbReference>
<dbReference type="EMBL" id="LR798413">
    <property type="protein sequence ID" value="CAB5229753.1"/>
    <property type="molecule type" value="Genomic_DNA"/>
</dbReference>
<evidence type="ECO:0000313" key="4">
    <source>
        <dbReference type="EMBL" id="CAB4185199.1"/>
    </source>
</evidence>
<protein>
    <submittedName>
        <fullName evidence="6">Helix-turn-helix domain containing protein</fullName>
    </submittedName>
</protein>
<organism evidence="6">
    <name type="scientific">uncultured Caudovirales phage</name>
    <dbReference type="NCBI Taxonomy" id="2100421"/>
    <lineage>
        <taxon>Viruses</taxon>
        <taxon>Duplodnaviria</taxon>
        <taxon>Heunggongvirae</taxon>
        <taxon>Uroviricota</taxon>
        <taxon>Caudoviricetes</taxon>
        <taxon>Peduoviridae</taxon>
        <taxon>Maltschvirus</taxon>
        <taxon>Maltschvirus maltsch</taxon>
    </lineage>
</organism>
<feature type="domain" description="Helix-turn-helix" evidence="2">
    <location>
        <begin position="6"/>
        <end position="54"/>
    </location>
</feature>
<dbReference type="EMBL" id="LR796904">
    <property type="protein sequence ID" value="CAB4173493.1"/>
    <property type="molecule type" value="Genomic_DNA"/>
</dbReference>
<feature type="region of interest" description="Disordered" evidence="1">
    <location>
        <begin position="56"/>
        <end position="75"/>
    </location>
</feature>
<dbReference type="EMBL" id="LR797125">
    <property type="protein sequence ID" value="CAB4188211.1"/>
    <property type="molecule type" value="Genomic_DNA"/>
</dbReference>
<proteinExistence type="predicted"/>